<reference evidence="9" key="1">
    <citation type="submission" date="2020-12" db="EMBL/GenBank/DDBJ databases">
        <title>Taurinivorans muris gen. nov., sp. nov., fundamental and realized metabolic niche of a ubiquitous sulfidogenic bacterium in the murine intestine.</title>
        <authorList>
            <person name="Ye H."/>
            <person name="Hanson B.T."/>
            <person name="Loy A."/>
        </authorList>
    </citation>
    <scope>NUCLEOTIDE SEQUENCE</scope>
    <source>
        <strain evidence="9">LT0009</strain>
    </source>
</reference>
<organism evidence="9 10">
    <name type="scientific">Taurinivorans muris</name>
    <dbReference type="NCBI Taxonomy" id="2787751"/>
    <lineage>
        <taxon>Bacteria</taxon>
        <taxon>Pseudomonadati</taxon>
        <taxon>Thermodesulfobacteriota</taxon>
        <taxon>Desulfovibrionia</taxon>
        <taxon>Desulfovibrionales</taxon>
        <taxon>Desulfovibrionaceae</taxon>
        <taxon>Taurinivorans</taxon>
    </lineage>
</organism>
<evidence type="ECO:0000313" key="9">
    <source>
        <dbReference type="EMBL" id="UWX05989.1"/>
    </source>
</evidence>
<dbReference type="NCBIfam" id="TIGR01727">
    <property type="entry name" value="oligo_HPY"/>
    <property type="match status" value="1"/>
</dbReference>
<feature type="domain" description="ABC transporter" evidence="8">
    <location>
        <begin position="7"/>
        <end position="254"/>
    </location>
</feature>
<accession>A0ABY5Y1C7</accession>
<proteinExistence type="inferred from homology"/>
<keyword evidence="5" id="KW-0547">Nucleotide-binding</keyword>
<dbReference type="GO" id="GO:0005524">
    <property type="term" value="F:ATP binding"/>
    <property type="evidence" value="ECO:0007669"/>
    <property type="project" value="UniProtKB-KW"/>
</dbReference>
<dbReference type="RefSeq" id="WP_334315584.1">
    <property type="nucleotide sequence ID" value="NZ_CP065938.1"/>
</dbReference>
<sequence>MKQILSIKNLSVSFTTNAGTVHAVRDISLNINEGETLAIVGESGCGKSVLCRSVMRILPDNAKIQGQILTNGYDIPKLGEREMCKIRGANFGMIFQDPMSALNPVVPIGKQITEALLRHKKMSKQKAMDRAVELLELVGIDNAKVRIWQQPHFFSGGMRQRCVLAIALALSPKILFADEPTTALDVTVQARMLDLLKDIQKKTGIAIVIVTHDLGVVAKIADKVAIMYAGKIIETGTAQEIFYQARHPYTWALLGALPSLTAPKSKLNPIQGMPPSLINPPKGDAFAYRNEYALAVDYTCHPPMFSLSDTHAAATWLLDERAPHIAPPQFIQKTSLKKL</sequence>
<dbReference type="PANTHER" id="PTHR43297">
    <property type="entry name" value="OLIGOPEPTIDE TRANSPORT ATP-BINDING PROTEIN APPD"/>
    <property type="match status" value="1"/>
</dbReference>
<keyword evidence="3" id="KW-0813">Transport</keyword>
<evidence type="ECO:0000256" key="5">
    <source>
        <dbReference type="ARBA" id="ARBA00022741"/>
    </source>
</evidence>
<dbReference type="Pfam" id="PF08352">
    <property type="entry name" value="oligo_HPY"/>
    <property type="match status" value="1"/>
</dbReference>
<dbReference type="EMBL" id="CP065938">
    <property type="protein sequence ID" value="UWX05989.1"/>
    <property type="molecule type" value="Genomic_DNA"/>
</dbReference>
<keyword evidence="7" id="KW-0472">Membrane</keyword>
<dbReference type="Proteomes" id="UP001058120">
    <property type="component" value="Chromosome"/>
</dbReference>
<dbReference type="InterPro" id="IPR003593">
    <property type="entry name" value="AAA+_ATPase"/>
</dbReference>
<dbReference type="InterPro" id="IPR050388">
    <property type="entry name" value="ABC_Ni/Peptide_Import"/>
</dbReference>
<evidence type="ECO:0000259" key="8">
    <source>
        <dbReference type="PROSITE" id="PS50893"/>
    </source>
</evidence>
<evidence type="ECO:0000256" key="3">
    <source>
        <dbReference type="ARBA" id="ARBA00022448"/>
    </source>
</evidence>
<dbReference type="PANTHER" id="PTHR43297:SF2">
    <property type="entry name" value="DIPEPTIDE TRANSPORT ATP-BINDING PROTEIN DPPD"/>
    <property type="match status" value="1"/>
</dbReference>
<dbReference type="SUPFAM" id="SSF52540">
    <property type="entry name" value="P-loop containing nucleoside triphosphate hydrolases"/>
    <property type="match status" value="1"/>
</dbReference>
<dbReference type="InterPro" id="IPR003439">
    <property type="entry name" value="ABC_transporter-like_ATP-bd"/>
</dbReference>
<dbReference type="Gene3D" id="3.40.50.300">
    <property type="entry name" value="P-loop containing nucleotide triphosphate hydrolases"/>
    <property type="match status" value="1"/>
</dbReference>
<evidence type="ECO:0000256" key="7">
    <source>
        <dbReference type="ARBA" id="ARBA00023136"/>
    </source>
</evidence>
<evidence type="ECO:0000256" key="6">
    <source>
        <dbReference type="ARBA" id="ARBA00022840"/>
    </source>
</evidence>
<dbReference type="PROSITE" id="PS50893">
    <property type="entry name" value="ABC_TRANSPORTER_2"/>
    <property type="match status" value="1"/>
</dbReference>
<keyword evidence="4" id="KW-1003">Cell membrane</keyword>
<evidence type="ECO:0000313" key="10">
    <source>
        <dbReference type="Proteomes" id="UP001058120"/>
    </source>
</evidence>
<comment type="subcellular location">
    <subcellularLocation>
        <location evidence="1">Cell inner membrane</location>
        <topology evidence="1">Peripheral membrane protein</topology>
    </subcellularLocation>
</comment>
<dbReference type="SMART" id="SM00382">
    <property type="entry name" value="AAA"/>
    <property type="match status" value="1"/>
</dbReference>
<evidence type="ECO:0000256" key="1">
    <source>
        <dbReference type="ARBA" id="ARBA00004417"/>
    </source>
</evidence>
<protein>
    <submittedName>
        <fullName evidence="9">ABC transporter ATP-binding protein</fullName>
    </submittedName>
</protein>
<dbReference type="CDD" id="cd03257">
    <property type="entry name" value="ABC_NikE_OppD_transporters"/>
    <property type="match status" value="1"/>
</dbReference>
<evidence type="ECO:0000256" key="2">
    <source>
        <dbReference type="ARBA" id="ARBA00005417"/>
    </source>
</evidence>
<keyword evidence="6 9" id="KW-0067">ATP-binding</keyword>
<comment type="similarity">
    <text evidence="2">Belongs to the ABC transporter superfamily.</text>
</comment>
<dbReference type="InterPro" id="IPR013563">
    <property type="entry name" value="Oligopep_ABC_C"/>
</dbReference>
<gene>
    <name evidence="9" type="ORF">JBF11_01295</name>
</gene>
<dbReference type="Pfam" id="PF00005">
    <property type="entry name" value="ABC_tran"/>
    <property type="match status" value="1"/>
</dbReference>
<keyword evidence="10" id="KW-1185">Reference proteome</keyword>
<name>A0ABY5Y1C7_9BACT</name>
<evidence type="ECO:0000256" key="4">
    <source>
        <dbReference type="ARBA" id="ARBA00022475"/>
    </source>
</evidence>
<dbReference type="InterPro" id="IPR027417">
    <property type="entry name" value="P-loop_NTPase"/>
</dbReference>